<dbReference type="EMBL" id="OW152819">
    <property type="protein sequence ID" value="CAH2073827.1"/>
    <property type="molecule type" value="Genomic_DNA"/>
</dbReference>
<proteinExistence type="predicted"/>
<evidence type="ECO:0000313" key="3">
    <source>
        <dbReference type="Proteomes" id="UP000837857"/>
    </source>
</evidence>
<evidence type="ECO:0000313" key="2">
    <source>
        <dbReference type="EMBL" id="CAH2073827.1"/>
    </source>
</evidence>
<organism evidence="2 3">
    <name type="scientific">Iphiclides podalirius</name>
    <name type="common">scarce swallowtail</name>
    <dbReference type="NCBI Taxonomy" id="110791"/>
    <lineage>
        <taxon>Eukaryota</taxon>
        <taxon>Metazoa</taxon>
        <taxon>Ecdysozoa</taxon>
        <taxon>Arthropoda</taxon>
        <taxon>Hexapoda</taxon>
        <taxon>Insecta</taxon>
        <taxon>Pterygota</taxon>
        <taxon>Neoptera</taxon>
        <taxon>Endopterygota</taxon>
        <taxon>Lepidoptera</taxon>
        <taxon>Glossata</taxon>
        <taxon>Ditrysia</taxon>
        <taxon>Papilionoidea</taxon>
        <taxon>Papilionidae</taxon>
        <taxon>Papilioninae</taxon>
        <taxon>Iphiclides</taxon>
    </lineage>
</organism>
<name>A0ABN8J0U7_9NEOP</name>
<reference evidence="2" key="1">
    <citation type="submission" date="2022-03" db="EMBL/GenBank/DDBJ databases">
        <authorList>
            <person name="Martin H S."/>
        </authorList>
    </citation>
    <scope>NUCLEOTIDE SEQUENCE</scope>
</reference>
<keyword evidence="3" id="KW-1185">Reference proteome</keyword>
<sequence>MKNSILRFAYWTIVTLASDRSDRCRLFKAARAGARSSQDQGRVADARQGHLSPPPRAAPRSRANICDRLSSATDMPRSVRQIDLEVILSDLSCMKDELI</sequence>
<feature type="region of interest" description="Disordered" evidence="1">
    <location>
        <begin position="31"/>
        <end position="63"/>
    </location>
</feature>
<dbReference type="Proteomes" id="UP000837857">
    <property type="component" value="Chromosome 7"/>
</dbReference>
<feature type="non-terminal residue" evidence="2">
    <location>
        <position position="99"/>
    </location>
</feature>
<accession>A0ABN8J0U7</accession>
<protein>
    <submittedName>
        <fullName evidence="2">Uncharacterized protein</fullName>
    </submittedName>
</protein>
<gene>
    <name evidence="2" type="ORF">IPOD504_LOCUS15807</name>
</gene>
<evidence type="ECO:0000256" key="1">
    <source>
        <dbReference type="SAM" id="MobiDB-lite"/>
    </source>
</evidence>